<dbReference type="GO" id="GO:0017053">
    <property type="term" value="C:transcription repressor complex"/>
    <property type="evidence" value="ECO:0007669"/>
    <property type="project" value="TreeGrafter"/>
</dbReference>
<dbReference type="InterPro" id="IPR019734">
    <property type="entry name" value="TPR_rpt"/>
</dbReference>
<feature type="repeat" description="TPR" evidence="9">
    <location>
        <begin position="128"/>
        <end position="161"/>
    </location>
</feature>
<dbReference type="InterPro" id="IPR051630">
    <property type="entry name" value="Corepressor-Demethylase"/>
</dbReference>
<feature type="repeat" description="TPR" evidence="9">
    <location>
        <begin position="200"/>
        <end position="233"/>
    </location>
</feature>
<keyword evidence="11" id="KW-1185">Reference proteome</keyword>
<dbReference type="GO" id="GO:0000978">
    <property type="term" value="F:RNA polymerase II cis-regulatory region sequence-specific DNA binding"/>
    <property type="evidence" value="ECO:0007669"/>
    <property type="project" value="TreeGrafter"/>
</dbReference>
<evidence type="ECO:0000256" key="2">
    <source>
        <dbReference type="ARBA" id="ARBA00022491"/>
    </source>
</evidence>
<name>A0A0C3Q103_9AGAM</name>
<dbReference type="HOGENOM" id="CLU_003728_4_0_1"/>
<dbReference type="Pfam" id="PF00515">
    <property type="entry name" value="TPR_1"/>
    <property type="match status" value="1"/>
</dbReference>
<dbReference type="GO" id="GO:0005634">
    <property type="term" value="C:nucleus"/>
    <property type="evidence" value="ECO:0007669"/>
    <property type="project" value="UniProtKB-SubCell"/>
</dbReference>
<dbReference type="EMBL" id="KN823824">
    <property type="protein sequence ID" value="KIO15774.1"/>
    <property type="molecule type" value="Genomic_DNA"/>
</dbReference>
<dbReference type="Pfam" id="PF07719">
    <property type="entry name" value="TPR_2"/>
    <property type="match status" value="2"/>
</dbReference>
<dbReference type="PANTHER" id="PTHR14017">
    <property type="entry name" value="LYSINE-SPECIFIC DEMETHYLASE"/>
    <property type="match status" value="1"/>
</dbReference>
<dbReference type="STRING" id="1051891.A0A0C3Q103"/>
<organism evidence="10 11">
    <name type="scientific">Tulasnella calospora MUT 4182</name>
    <dbReference type="NCBI Taxonomy" id="1051891"/>
    <lineage>
        <taxon>Eukaryota</taxon>
        <taxon>Fungi</taxon>
        <taxon>Dikarya</taxon>
        <taxon>Basidiomycota</taxon>
        <taxon>Agaricomycotina</taxon>
        <taxon>Agaricomycetes</taxon>
        <taxon>Cantharellales</taxon>
        <taxon>Tulasnellaceae</taxon>
        <taxon>Tulasnella</taxon>
    </lineage>
</organism>
<evidence type="ECO:0000256" key="5">
    <source>
        <dbReference type="ARBA" id="ARBA00023015"/>
    </source>
</evidence>
<evidence type="ECO:0000256" key="6">
    <source>
        <dbReference type="ARBA" id="ARBA00023163"/>
    </source>
</evidence>
<dbReference type="Pfam" id="PF14559">
    <property type="entry name" value="TPR_19"/>
    <property type="match status" value="1"/>
</dbReference>
<evidence type="ECO:0000256" key="1">
    <source>
        <dbReference type="ARBA" id="ARBA00004123"/>
    </source>
</evidence>
<evidence type="ECO:0000256" key="8">
    <source>
        <dbReference type="ARBA" id="ARBA00061082"/>
    </source>
</evidence>
<evidence type="ECO:0000256" key="4">
    <source>
        <dbReference type="ARBA" id="ARBA00022803"/>
    </source>
</evidence>
<dbReference type="PROSITE" id="PS50293">
    <property type="entry name" value="TPR_REGION"/>
    <property type="match status" value="2"/>
</dbReference>
<reference evidence="10 11" key="1">
    <citation type="submission" date="2014-04" db="EMBL/GenBank/DDBJ databases">
        <authorList>
            <consortium name="DOE Joint Genome Institute"/>
            <person name="Kuo A."/>
            <person name="Girlanda M."/>
            <person name="Perotto S."/>
            <person name="Kohler A."/>
            <person name="Nagy L.G."/>
            <person name="Floudas D."/>
            <person name="Copeland A."/>
            <person name="Barry K.W."/>
            <person name="Cichocki N."/>
            <person name="Veneault-Fourrey C."/>
            <person name="LaButti K."/>
            <person name="Lindquist E.A."/>
            <person name="Lipzen A."/>
            <person name="Lundell T."/>
            <person name="Morin E."/>
            <person name="Murat C."/>
            <person name="Sun H."/>
            <person name="Tunlid A."/>
            <person name="Henrissat B."/>
            <person name="Grigoriev I.V."/>
            <person name="Hibbett D.S."/>
            <person name="Martin F."/>
            <person name="Nordberg H.P."/>
            <person name="Cantor M.N."/>
            <person name="Hua S.X."/>
        </authorList>
    </citation>
    <scope>NUCLEOTIDE SEQUENCE [LARGE SCALE GENOMIC DNA]</scope>
    <source>
        <strain evidence="10 11">MUT 4182</strain>
    </source>
</reference>
<dbReference type="InterPro" id="IPR013105">
    <property type="entry name" value="TPR_2"/>
</dbReference>
<dbReference type="PROSITE" id="PS50005">
    <property type="entry name" value="TPR"/>
    <property type="match status" value="6"/>
</dbReference>
<feature type="repeat" description="TPR" evidence="9">
    <location>
        <begin position="54"/>
        <end position="87"/>
    </location>
</feature>
<dbReference type="Gene3D" id="1.25.40.10">
    <property type="entry name" value="Tetratricopeptide repeat domain"/>
    <property type="match status" value="2"/>
</dbReference>
<evidence type="ECO:0000256" key="7">
    <source>
        <dbReference type="ARBA" id="ARBA00023242"/>
    </source>
</evidence>
<keyword evidence="5" id="KW-0805">Transcription regulation</keyword>
<feature type="non-terminal residue" evidence="10">
    <location>
        <position position="333"/>
    </location>
</feature>
<dbReference type="AlphaFoldDB" id="A0A0C3Q103"/>
<dbReference type="SMART" id="SM00028">
    <property type="entry name" value="TPR"/>
    <property type="match status" value="8"/>
</dbReference>
<sequence>FQAIEFFQRALDVRQENGEVWSALGHCYLMQDDLQKAYAAYQQALYHLPNPKDPKLWYGIGILYDRYGSLDNAEEAFSSVLRMDANFEKAEEILFRLGIIYKQQQKYPESLDCFDRILRNPPAPLANLDIWFQIGHVYEQAKNYEQAKEAYERVLADSPNHAKVLQQLGWLYHQPGSSFVNQDMAIQCLTKSLEADSGDAQSWYLLGRAYMAVQKYQKAYEAYQQAVYRDGRNPTFWCSIGVLYYNINQYRDALDAYSRAIRINPYIPEVWFDLGSLYESCNNQISDAIDAYARAADLDPNNQVIKSRLRLLKDVQANGGTMPAAPGPQDVHP</sequence>
<comment type="subcellular location">
    <subcellularLocation>
        <location evidence="1">Nucleus</location>
    </subcellularLocation>
</comment>
<feature type="repeat" description="TPR" evidence="9">
    <location>
        <begin position="234"/>
        <end position="267"/>
    </location>
</feature>
<dbReference type="InterPro" id="IPR011990">
    <property type="entry name" value="TPR-like_helical_dom_sf"/>
</dbReference>
<comment type="similarity">
    <text evidence="8">Belongs to the CYC8/SSN6 family.</text>
</comment>
<dbReference type="Pfam" id="PF13432">
    <property type="entry name" value="TPR_16"/>
    <property type="match status" value="1"/>
</dbReference>
<keyword evidence="2" id="KW-0678">Repressor</keyword>
<evidence type="ECO:0000313" key="11">
    <source>
        <dbReference type="Proteomes" id="UP000054248"/>
    </source>
</evidence>
<evidence type="ECO:0000256" key="3">
    <source>
        <dbReference type="ARBA" id="ARBA00022737"/>
    </source>
</evidence>
<evidence type="ECO:0000256" key="9">
    <source>
        <dbReference type="PROSITE-ProRule" id="PRU00339"/>
    </source>
</evidence>
<reference evidence="11" key="2">
    <citation type="submission" date="2015-01" db="EMBL/GenBank/DDBJ databases">
        <title>Evolutionary Origins and Diversification of the Mycorrhizal Mutualists.</title>
        <authorList>
            <consortium name="DOE Joint Genome Institute"/>
            <consortium name="Mycorrhizal Genomics Consortium"/>
            <person name="Kohler A."/>
            <person name="Kuo A."/>
            <person name="Nagy L.G."/>
            <person name="Floudas D."/>
            <person name="Copeland A."/>
            <person name="Barry K.W."/>
            <person name="Cichocki N."/>
            <person name="Veneault-Fourrey C."/>
            <person name="LaButti K."/>
            <person name="Lindquist E.A."/>
            <person name="Lipzen A."/>
            <person name="Lundell T."/>
            <person name="Morin E."/>
            <person name="Murat C."/>
            <person name="Riley R."/>
            <person name="Ohm R."/>
            <person name="Sun H."/>
            <person name="Tunlid A."/>
            <person name="Henrissat B."/>
            <person name="Grigoriev I.V."/>
            <person name="Hibbett D.S."/>
            <person name="Martin F."/>
        </authorList>
    </citation>
    <scope>NUCLEOTIDE SEQUENCE [LARGE SCALE GENOMIC DNA]</scope>
    <source>
        <strain evidence="11">MUT 4182</strain>
    </source>
</reference>
<feature type="non-terminal residue" evidence="10">
    <location>
        <position position="1"/>
    </location>
</feature>
<dbReference type="Proteomes" id="UP000054248">
    <property type="component" value="Unassembled WGS sequence"/>
</dbReference>
<dbReference type="OrthoDB" id="418911at2759"/>
<keyword evidence="3" id="KW-0677">Repeat</keyword>
<keyword evidence="6" id="KW-0804">Transcription</keyword>
<protein>
    <submittedName>
        <fullName evidence="10">Uncharacterized protein</fullName>
    </submittedName>
</protein>
<keyword evidence="7" id="KW-0539">Nucleus</keyword>
<proteinExistence type="inferred from homology"/>
<accession>A0A0C3Q103</accession>
<evidence type="ECO:0000313" key="10">
    <source>
        <dbReference type="EMBL" id="KIO15774.1"/>
    </source>
</evidence>
<dbReference type="GO" id="GO:0031490">
    <property type="term" value="F:chromatin DNA binding"/>
    <property type="evidence" value="ECO:0007669"/>
    <property type="project" value="TreeGrafter"/>
</dbReference>
<dbReference type="SUPFAM" id="SSF48452">
    <property type="entry name" value="TPR-like"/>
    <property type="match status" value="1"/>
</dbReference>
<feature type="repeat" description="TPR" evidence="9">
    <location>
        <begin position="91"/>
        <end position="124"/>
    </location>
</feature>
<keyword evidence="4 9" id="KW-0802">TPR repeat</keyword>
<dbReference type="PANTHER" id="PTHR14017:SF1">
    <property type="entry name" value="LD02225P"/>
    <property type="match status" value="1"/>
</dbReference>
<feature type="repeat" description="TPR" evidence="9">
    <location>
        <begin position="18"/>
        <end position="51"/>
    </location>
</feature>
<dbReference type="GO" id="GO:0000122">
    <property type="term" value="P:negative regulation of transcription by RNA polymerase II"/>
    <property type="evidence" value="ECO:0007669"/>
    <property type="project" value="TreeGrafter"/>
</dbReference>
<dbReference type="FunFam" id="1.25.40.10:FF:000078">
    <property type="entry name" value="Transcriptional corepressor Cyc8"/>
    <property type="match status" value="1"/>
</dbReference>
<dbReference type="Pfam" id="PF13181">
    <property type="entry name" value="TPR_8"/>
    <property type="match status" value="1"/>
</dbReference>
<gene>
    <name evidence="10" type="ORF">M407DRAFT_60917</name>
</gene>
<dbReference type="FunFam" id="1.25.40.10:FF:000403">
    <property type="entry name" value="General transcriptional repressor, putative"/>
    <property type="match status" value="1"/>
</dbReference>